<evidence type="ECO:0000256" key="9">
    <source>
        <dbReference type="SAM" id="SignalP"/>
    </source>
</evidence>
<dbReference type="InterPro" id="IPR013273">
    <property type="entry name" value="ADAMTS/ADAMTS-like"/>
</dbReference>
<feature type="compositionally biased region" description="Basic and acidic residues" evidence="8">
    <location>
        <begin position="367"/>
        <end position="381"/>
    </location>
</feature>
<dbReference type="Gene3D" id="2.60.120.830">
    <property type="match status" value="1"/>
</dbReference>
<feature type="compositionally biased region" description="Polar residues" evidence="8">
    <location>
        <begin position="1013"/>
        <end position="1041"/>
    </location>
</feature>
<dbReference type="GO" id="GO:0005576">
    <property type="term" value="C:extracellular region"/>
    <property type="evidence" value="ECO:0007669"/>
    <property type="project" value="UniProtKB-SubCell"/>
</dbReference>
<evidence type="ECO:0000256" key="5">
    <source>
        <dbReference type="ARBA" id="ARBA00023157"/>
    </source>
</evidence>
<dbReference type="GO" id="GO:0006508">
    <property type="term" value="P:proteolysis"/>
    <property type="evidence" value="ECO:0007669"/>
    <property type="project" value="TreeGrafter"/>
</dbReference>
<dbReference type="PANTHER" id="PTHR13723">
    <property type="entry name" value="ADAMTS A DISINTEGRIN AND METALLOPROTEASE WITH THROMBOSPONDIN MOTIFS PROTEASE"/>
    <property type="match status" value="1"/>
</dbReference>
<keyword evidence="7" id="KW-0175">Coiled coil</keyword>
<dbReference type="Proteomes" id="UP000735302">
    <property type="component" value="Unassembled WGS sequence"/>
</dbReference>
<feature type="compositionally biased region" description="Basic and acidic residues" evidence="8">
    <location>
        <begin position="493"/>
        <end position="506"/>
    </location>
</feature>
<evidence type="ECO:0000256" key="2">
    <source>
        <dbReference type="ARBA" id="ARBA00022525"/>
    </source>
</evidence>
<feature type="disulfide bond" evidence="6">
    <location>
        <begin position="40"/>
        <end position="83"/>
    </location>
</feature>
<feature type="disulfide bond" evidence="6">
    <location>
        <begin position="44"/>
        <end position="88"/>
    </location>
</feature>
<dbReference type="Pfam" id="PF19236">
    <property type="entry name" value="ADAMTS_CR_3"/>
    <property type="match status" value="1"/>
</dbReference>
<dbReference type="SMART" id="SM00209">
    <property type="entry name" value="TSP1"/>
    <property type="match status" value="6"/>
</dbReference>
<dbReference type="InterPro" id="IPR010294">
    <property type="entry name" value="ADAMTS_spacer1"/>
</dbReference>
<evidence type="ECO:0000259" key="10">
    <source>
        <dbReference type="PROSITE" id="PS50900"/>
    </source>
</evidence>
<feature type="compositionally biased region" description="Acidic residues" evidence="8">
    <location>
        <begin position="414"/>
        <end position="492"/>
    </location>
</feature>
<feature type="compositionally biased region" description="Low complexity" evidence="8">
    <location>
        <begin position="556"/>
        <end position="569"/>
    </location>
</feature>
<feature type="compositionally biased region" description="Low complexity" evidence="8">
    <location>
        <begin position="590"/>
        <end position="599"/>
    </location>
</feature>
<dbReference type="Pfam" id="PF19030">
    <property type="entry name" value="TSP1_ADAMTS"/>
    <property type="match status" value="6"/>
</dbReference>
<dbReference type="InterPro" id="IPR050439">
    <property type="entry name" value="ADAMTS_ADAMTS-like"/>
</dbReference>
<feature type="region of interest" description="Disordered" evidence="8">
    <location>
        <begin position="663"/>
        <end position="701"/>
    </location>
</feature>
<dbReference type="Pfam" id="PF05986">
    <property type="entry name" value="ADAMTS_spacer1"/>
    <property type="match status" value="1"/>
</dbReference>
<feature type="signal peptide" evidence="9">
    <location>
        <begin position="1"/>
        <end position="21"/>
    </location>
</feature>
<evidence type="ECO:0000313" key="11">
    <source>
        <dbReference type="EMBL" id="GFO47860.1"/>
    </source>
</evidence>
<evidence type="ECO:0000256" key="4">
    <source>
        <dbReference type="ARBA" id="ARBA00022737"/>
    </source>
</evidence>
<keyword evidence="12" id="KW-1185">Reference proteome</keyword>
<feature type="compositionally biased region" description="Low complexity" evidence="8">
    <location>
        <begin position="843"/>
        <end position="863"/>
    </location>
</feature>
<comment type="caution">
    <text evidence="11">The sequence shown here is derived from an EMBL/GenBank/DDBJ whole genome shotgun (WGS) entry which is preliminary data.</text>
</comment>
<keyword evidence="5 6" id="KW-1015">Disulfide bond</keyword>
<feature type="domain" description="PLAC" evidence="10">
    <location>
        <begin position="1433"/>
        <end position="1467"/>
    </location>
</feature>
<dbReference type="EMBL" id="BLXT01008354">
    <property type="protein sequence ID" value="GFO47860.1"/>
    <property type="molecule type" value="Genomic_DNA"/>
</dbReference>
<dbReference type="InterPro" id="IPR010909">
    <property type="entry name" value="PLAC"/>
</dbReference>
<dbReference type="PROSITE" id="PS50092">
    <property type="entry name" value="TSP1"/>
    <property type="match status" value="5"/>
</dbReference>
<reference evidence="11 12" key="1">
    <citation type="journal article" date="2021" name="Elife">
        <title>Chloroplast acquisition without the gene transfer in kleptoplastic sea slugs, Plakobranchus ocellatus.</title>
        <authorList>
            <person name="Maeda T."/>
            <person name="Takahashi S."/>
            <person name="Yoshida T."/>
            <person name="Shimamura S."/>
            <person name="Takaki Y."/>
            <person name="Nagai Y."/>
            <person name="Toyoda A."/>
            <person name="Suzuki Y."/>
            <person name="Arimoto A."/>
            <person name="Ishii H."/>
            <person name="Satoh N."/>
            <person name="Nishiyama T."/>
            <person name="Hasebe M."/>
            <person name="Maruyama T."/>
            <person name="Minagawa J."/>
            <person name="Obokata J."/>
            <person name="Shigenobu S."/>
        </authorList>
    </citation>
    <scope>NUCLEOTIDE SEQUENCE [LARGE SCALE GENOMIC DNA]</scope>
</reference>
<keyword evidence="2" id="KW-0964">Secreted</keyword>
<dbReference type="GO" id="GO:0031012">
    <property type="term" value="C:extracellular matrix"/>
    <property type="evidence" value="ECO:0007669"/>
    <property type="project" value="TreeGrafter"/>
</dbReference>
<dbReference type="SUPFAM" id="SSF82895">
    <property type="entry name" value="TSP-1 type 1 repeat"/>
    <property type="match status" value="6"/>
</dbReference>
<dbReference type="Pfam" id="PF08686">
    <property type="entry name" value="PLAC"/>
    <property type="match status" value="1"/>
</dbReference>
<feature type="compositionally biased region" description="Basic and acidic residues" evidence="8">
    <location>
        <begin position="517"/>
        <end position="526"/>
    </location>
</feature>
<feature type="region of interest" description="Disordered" evidence="8">
    <location>
        <begin position="784"/>
        <end position="1065"/>
    </location>
</feature>
<feature type="compositionally biased region" description="Acidic residues" evidence="8">
    <location>
        <begin position="389"/>
        <end position="406"/>
    </location>
</feature>
<feature type="compositionally biased region" description="Basic and acidic residues" evidence="8">
    <location>
        <begin position="540"/>
        <end position="554"/>
    </location>
</feature>
<feature type="compositionally biased region" description="Acidic residues" evidence="8">
    <location>
        <begin position="507"/>
        <end position="516"/>
    </location>
</feature>
<dbReference type="FunFam" id="2.20.100.10:FF:000005">
    <property type="entry name" value="ADAM metallopeptidase with thrombospondin type 1 motif 9"/>
    <property type="match status" value="3"/>
</dbReference>
<organism evidence="11 12">
    <name type="scientific">Plakobranchus ocellatus</name>
    <dbReference type="NCBI Taxonomy" id="259542"/>
    <lineage>
        <taxon>Eukaryota</taxon>
        <taxon>Metazoa</taxon>
        <taxon>Spiralia</taxon>
        <taxon>Lophotrochozoa</taxon>
        <taxon>Mollusca</taxon>
        <taxon>Gastropoda</taxon>
        <taxon>Heterobranchia</taxon>
        <taxon>Euthyneura</taxon>
        <taxon>Panpulmonata</taxon>
        <taxon>Sacoglossa</taxon>
        <taxon>Placobranchoidea</taxon>
        <taxon>Plakobranchidae</taxon>
        <taxon>Plakobranchus</taxon>
    </lineage>
</organism>
<feature type="disulfide bond" evidence="6">
    <location>
        <begin position="55"/>
        <end position="73"/>
    </location>
</feature>
<dbReference type="InterPro" id="IPR045371">
    <property type="entry name" value="ADAMTS_CR_3"/>
</dbReference>
<dbReference type="InterPro" id="IPR036383">
    <property type="entry name" value="TSP1_rpt_sf"/>
</dbReference>
<keyword evidence="11" id="KW-0378">Hydrolase</keyword>
<feature type="compositionally biased region" description="Polar residues" evidence="8">
    <location>
        <begin position="950"/>
        <end position="959"/>
    </location>
</feature>
<feature type="chain" id="PRO_5043943592" evidence="9">
    <location>
        <begin position="22"/>
        <end position="1467"/>
    </location>
</feature>
<keyword evidence="11" id="KW-0482">Metalloprotease</keyword>
<proteinExistence type="predicted"/>
<comment type="subcellular location">
    <subcellularLocation>
        <location evidence="1">Secreted</location>
    </subcellularLocation>
</comment>
<evidence type="ECO:0000256" key="6">
    <source>
        <dbReference type="PIRSR" id="PIRSR613273-3"/>
    </source>
</evidence>
<dbReference type="GO" id="GO:0004222">
    <property type="term" value="F:metalloendopeptidase activity"/>
    <property type="evidence" value="ECO:0007669"/>
    <property type="project" value="TreeGrafter"/>
</dbReference>
<dbReference type="PANTHER" id="PTHR13723:SF316">
    <property type="entry name" value="LONELY HEART, ISOFORM A"/>
    <property type="match status" value="1"/>
</dbReference>
<name>A0AAV4DUM6_9GAST</name>
<dbReference type="Pfam" id="PF00090">
    <property type="entry name" value="TSP_1"/>
    <property type="match status" value="1"/>
</dbReference>
<dbReference type="PROSITE" id="PS50900">
    <property type="entry name" value="PLAC"/>
    <property type="match status" value="1"/>
</dbReference>
<feature type="region of interest" description="Disordered" evidence="8">
    <location>
        <begin position="316"/>
        <end position="618"/>
    </location>
</feature>
<gene>
    <name evidence="11" type="ORF">PoB_007436500</name>
</gene>
<dbReference type="PRINTS" id="PR01857">
    <property type="entry name" value="ADAMTSFAMILY"/>
</dbReference>
<evidence type="ECO:0000256" key="1">
    <source>
        <dbReference type="ARBA" id="ARBA00004613"/>
    </source>
</evidence>
<sequence>MTPGSCSLVVLLCQLLSLSGAQYQTGEIKQWSEWSVWSPCSLTCGSGIETRTRRCQRGLTGGGIGFSGRSDGCDGESSQIRVCKIEACPKDVPTTHEAACSRYNSRVFSGRRYVWEPFTHPPSPCKMACRAKGQRFYANLAGRHDDGTPCGKGTAEAICVSGACRRIGCDGVVASTAARDSCGVCQGDGSSCSTITGIFTSSKLRRGLNDVITIPVGSTNINITELEPSRNLLLLQTVEGKTILTGGSRSPVSGQVAEAGTVFTYSPKNRRYARESISAPGPINVGIKLKLLLRGRNPGIQYSFNVPRNQGEAFLRQINGPSQPGSDGSNQDTLRDRLGVSSFGSGQDRQKQDKVLTTPPHTSRTSFVKENDGRTTTRDPLTDGLSLSEDIDSEESDESSSEEESMAESSAESSDMDDDSSDLNSSESDEDEEDDSAYDDDDYDDDDDDSEIVDDNDDDDEEDDDYDDDDDYDSGSNDESDYDDDDEDEGEVGMEHDTQNASNEDRETGEEADEYQEGDKRVRGDITDSIGVTDSSAGKAHSENEMREDEDKRRQSVYSSTRRTYPTSTDGFKIPKYSQSFPFGERYKYSNRNNSSRQSTRSRTRRPQIQTSTRRSNRVISYGLQYVDSKNQGRNGQEQFITTDGRRYSPKSSTPRYVYTTTARGRSGVPSNRIEGRDVRTTGRPVQTGARQKNDKTTQTNRNNWRNEDIEKERLRRQRLYEEAVEARRRQIEEERRRYNQRLKEYQERVRRRNAEIAARREARRRERERYELERERARLEARRHGGNAYGSTRVIVHTQRPTIRRSSTDPSKSHPQTQQEQTTASSKGPIVRPYGEDGLYASTESSEVSSTASSEETFSTVVDSPSSVGREEVLVDRQTARDNGHAESTSHLTIADETTETTIEPQVPDTQRQPDITSRVDRPRSQTQPDIISRVARPGSKAQPRIISRVSNPGSQPGSDIISRVSRPGTKSRPDIISRVAQAGSQQPQPDIIPRVRSPGQWDRSGGRRPSLVSSFSGADSSTQISINNVIPDSDPSTQLRPRPDRPGPSFSRQPVDNTIDPGSNAGDAAYAWRISGLTDCTRSCGGGVQQTVVVCVDTTTQAVVTDENCRFIQRPDLTAVKCNTRPCPAVWTPGPWSHCSATCGRGQRTRTIACLARVSPTLNLTMDNSSCEGKARPAEVEDCDLDPCNQWRAGNWSQCSARCGDGIRTRPVQCVSLSGDVVSDETCTGPKPNDQLACDKGPCGKGWFYQEWPDECPVECGEGEVTRKIFCSGDSNEILPEERCDPEQRPETTRKCRSDRPCGGQWFTGPWSKCDALCGQGQSIRDVICIKTLAGGIFAPVDEENCLLSGKPADSEPCEVKACLPEWYMTSWSQCSKTCDTGHRSREVKCLSPEQTPSDQCPLEARPKTRDSCNKQRCKPKAAKETKDVRVPSGCVDHYPGCRVVKKARLCRYEFYKRKCCKSCL</sequence>
<feature type="compositionally biased region" description="Polar residues" evidence="8">
    <location>
        <begin position="800"/>
        <end position="827"/>
    </location>
</feature>
<keyword evidence="11" id="KW-0645">Protease</keyword>
<dbReference type="InterPro" id="IPR000884">
    <property type="entry name" value="TSP1_rpt"/>
</dbReference>
<dbReference type="Gene3D" id="2.20.100.10">
    <property type="entry name" value="Thrombospondin type-1 (TSP1) repeat"/>
    <property type="match status" value="6"/>
</dbReference>
<dbReference type="GO" id="GO:0030198">
    <property type="term" value="P:extracellular matrix organization"/>
    <property type="evidence" value="ECO:0007669"/>
    <property type="project" value="InterPro"/>
</dbReference>
<keyword evidence="3 9" id="KW-0732">Signal</keyword>
<feature type="compositionally biased region" description="Basic and acidic residues" evidence="8">
    <location>
        <begin position="870"/>
        <end position="886"/>
    </location>
</feature>
<evidence type="ECO:0000256" key="8">
    <source>
        <dbReference type="SAM" id="MobiDB-lite"/>
    </source>
</evidence>
<keyword evidence="4" id="KW-0677">Repeat</keyword>
<accession>A0AAV4DUM6</accession>
<evidence type="ECO:0000313" key="12">
    <source>
        <dbReference type="Proteomes" id="UP000735302"/>
    </source>
</evidence>
<feature type="coiled-coil region" evidence="7">
    <location>
        <begin position="710"/>
        <end position="783"/>
    </location>
</feature>
<evidence type="ECO:0000256" key="7">
    <source>
        <dbReference type="SAM" id="Coils"/>
    </source>
</evidence>
<feature type="compositionally biased region" description="Polar residues" evidence="8">
    <location>
        <begin position="319"/>
        <end position="332"/>
    </location>
</feature>
<protein>
    <submittedName>
        <fullName evidence="11">A disintegrin and metalloproteinase with thrombospondin motifs 16</fullName>
    </submittedName>
</protein>
<evidence type="ECO:0000256" key="3">
    <source>
        <dbReference type="ARBA" id="ARBA00022729"/>
    </source>
</evidence>